<gene>
    <name evidence="5" type="ORF">EYR15_03815</name>
</gene>
<dbReference type="CDD" id="cd07377">
    <property type="entry name" value="WHTH_GntR"/>
    <property type="match status" value="1"/>
</dbReference>
<dbReference type="Pfam" id="PF00392">
    <property type="entry name" value="GntR"/>
    <property type="match status" value="1"/>
</dbReference>
<dbReference type="AlphaFoldDB" id="A0A4Q9GM57"/>
<evidence type="ECO:0000313" key="5">
    <source>
        <dbReference type="EMBL" id="TBN55372.1"/>
    </source>
</evidence>
<dbReference type="InterPro" id="IPR036388">
    <property type="entry name" value="WH-like_DNA-bd_sf"/>
</dbReference>
<comment type="caution">
    <text evidence="5">The sequence shown here is derived from an EMBL/GenBank/DDBJ whole genome shotgun (WGS) entry which is preliminary data.</text>
</comment>
<dbReference type="InterPro" id="IPR000524">
    <property type="entry name" value="Tscrpt_reg_HTH_GntR"/>
</dbReference>
<dbReference type="SMART" id="SM00345">
    <property type="entry name" value="HTH_GNTR"/>
    <property type="match status" value="1"/>
</dbReference>
<keyword evidence="6" id="KW-1185">Reference proteome</keyword>
<dbReference type="PROSITE" id="PS50949">
    <property type="entry name" value="HTH_GNTR"/>
    <property type="match status" value="1"/>
</dbReference>
<dbReference type="SUPFAM" id="SSF46785">
    <property type="entry name" value="Winged helix' DNA-binding domain"/>
    <property type="match status" value="1"/>
</dbReference>
<evidence type="ECO:0000256" key="2">
    <source>
        <dbReference type="ARBA" id="ARBA00023125"/>
    </source>
</evidence>
<proteinExistence type="predicted"/>
<dbReference type="OrthoDB" id="9789310at2"/>
<reference evidence="5 6" key="1">
    <citation type="submission" date="2019-02" db="EMBL/GenBank/DDBJ databases">
        <title>Hansschlegelia quercus sp. nov., a novel methylotrophic bacterium from buds of oak (Quercus robur L.).</title>
        <authorList>
            <person name="Agafonova N.V."/>
            <person name="Kaparullina E.N."/>
            <person name="Grouzdev D.S."/>
            <person name="Doronina N.V."/>
        </authorList>
    </citation>
    <scope>NUCLEOTIDE SEQUENCE [LARGE SCALE GENOMIC DNA]</scope>
    <source>
        <strain evidence="5 6">Dub</strain>
    </source>
</reference>
<organism evidence="5 6">
    <name type="scientific">Hansschlegelia quercus</name>
    <dbReference type="NCBI Taxonomy" id="2528245"/>
    <lineage>
        <taxon>Bacteria</taxon>
        <taxon>Pseudomonadati</taxon>
        <taxon>Pseudomonadota</taxon>
        <taxon>Alphaproteobacteria</taxon>
        <taxon>Hyphomicrobiales</taxon>
        <taxon>Methylopilaceae</taxon>
        <taxon>Hansschlegelia</taxon>
    </lineage>
</organism>
<keyword evidence="2" id="KW-0238">DNA-binding</keyword>
<accession>A0A4Q9GM57</accession>
<dbReference type="PANTHER" id="PTHR43537">
    <property type="entry name" value="TRANSCRIPTIONAL REGULATOR, GNTR FAMILY"/>
    <property type="match status" value="1"/>
</dbReference>
<feature type="domain" description="HTH gntR-type" evidence="4">
    <location>
        <begin position="7"/>
        <end position="74"/>
    </location>
</feature>
<dbReference type="GO" id="GO:0003677">
    <property type="term" value="F:DNA binding"/>
    <property type="evidence" value="ECO:0007669"/>
    <property type="project" value="UniProtKB-KW"/>
</dbReference>
<evidence type="ECO:0000256" key="3">
    <source>
        <dbReference type="ARBA" id="ARBA00023163"/>
    </source>
</evidence>
<dbReference type="PRINTS" id="PR00035">
    <property type="entry name" value="HTHGNTR"/>
</dbReference>
<dbReference type="GO" id="GO:0003700">
    <property type="term" value="F:DNA-binding transcription factor activity"/>
    <property type="evidence" value="ECO:0007669"/>
    <property type="project" value="InterPro"/>
</dbReference>
<dbReference type="SMART" id="SM00895">
    <property type="entry name" value="FCD"/>
    <property type="match status" value="1"/>
</dbReference>
<dbReference type="Proteomes" id="UP000291613">
    <property type="component" value="Unassembled WGS sequence"/>
</dbReference>
<dbReference type="InterPro" id="IPR011711">
    <property type="entry name" value="GntR_C"/>
</dbReference>
<dbReference type="Gene3D" id="1.10.10.10">
    <property type="entry name" value="Winged helix-like DNA-binding domain superfamily/Winged helix DNA-binding domain"/>
    <property type="match status" value="1"/>
</dbReference>
<dbReference type="EMBL" id="SIUB01000001">
    <property type="protein sequence ID" value="TBN55372.1"/>
    <property type="molecule type" value="Genomic_DNA"/>
</dbReference>
<evidence type="ECO:0000256" key="1">
    <source>
        <dbReference type="ARBA" id="ARBA00023015"/>
    </source>
</evidence>
<dbReference type="InterPro" id="IPR008920">
    <property type="entry name" value="TF_FadR/GntR_C"/>
</dbReference>
<protein>
    <submittedName>
        <fullName evidence="5">GntR family transcriptional regulator</fullName>
    </submittedName>
</protein>
<dbReference type="InterPro" id="IPR036390">
    <property type="entry name" value="WH_DNA-bd_sf"/>
</dbReference>
<keyword evidence="3" id="KW-0804">Transcription</keyword>
<dbReference type="Pfam" id="PF07729">
    <property type="entry name" value="FCD"/>
    <property type="match status" value="1"/>
</dbReference>
<sequence length="223" mass="24069">MDSADSRTRTDRLIRELSDAVLNGEFAPGDKLDEHSLAERYGVSRTPVREALRQLATSGLVDMRPRRGAVVATLTPVRLAELFGAMAELEATCSRLCALSMTPVERRRLEELHASSEPLVDANDAEGFSAVNLSFHSALYAGAHNGPLAEITSGLRSRLLPYRRAQFRTPGRLPRSFAEHGVVVAAIVSADAAAAHAAMLRHVSLVEDSFERLIAATRSSPAA</sequence>
<dbReference type="PANTHER" id="PTHR43537:SF49">
    <property type="entry name" value="TRANSCRIPTIONAL REGULATORY PROTEIN"/>
    <property type="match status" value="1"/>
</dbReference>
<dbReference type="Gene3D" id="1.20.120.530">
    <property type="entry name" value="GntR ligand-binding domain-like"/>
    <property type="match status" value="1"/>
</dbReference>
<dbReference type="SUPFAM" id="SSF48008">
    <property type="entry name" value="GntR ligand-binding domain-like"/>
    <property type="match status" value="1"/>
</dbReference>
<evidence type="ECO:0000313" key="6">
    <source>
        <dbReference type="Proteomes" id="UP000291613"/>
    </source>
</evidence>
<evidence type="ECO:0000259" key="4">
    <source>
        <dbReference type="PROSITE" id="PS50949"/>
    </source>
</evidence>
<keyword evidence="1" id="KW-0805">Transcription regulation</keyword>
<name>A0A4Q9GM57_9HYPH</name>